<dbReference type="OrthoDB" id="5291868at2"/>
<dbReference type="InterPro" id="IPR021292">
    <property type="entry name" value="DUF2863"/>
</dbReference>
<dbReference type="EMBL" id="QNRQ01000009">
    <property type="protein sequence ID" value="RBP37551.1"/>
    <property type="molecule type" value="Genomic_DNA"/>
</dbReference>
<dbReference type="Proteomes" id="UP000253628">
    <property type="component" value="Unassembled WGS sequence"/>
</dbReference>
<dbReference type="Pfam" id="PF11062">
    <property type="entry name" value="DUF2863"/>
    <property type="match status" value="1"/>
</dbReference>
<proteinExistence type="predicted"/>
<dbReference type="RefSeq" id="WP_113934242.1">
    <property type="nucleotide sequence ID" value="NZ_JACCEU010000006.1"/>
</dbReference>
<evidence type="ECO:0000313" key="1">
    <source>
        <dbReference type="EMBL" id="RBP37551.1"/>
    </source>
</evidence>
<keyword evidence="2" id="KW-1185">Reference proteome</keyword>
<sequence length="401" mass="44702">MPRTPAPPHSRLSRDTQRLVKLSQSLALSGSRLEDIYWENLLAAQLSRLLQGKKNQSIENALDYLLPNDINAYEILVEQAETHSESTSLAVDGQAYDVLMFAAPILLWTRYQLPADYSLERSAQEVRNQLQAHILAPGAKLAILNELVCFDQMPQTFHDSRTWTHRLGQTALGQKAEACELRTPESEGMLADARFIVGAIAVPKGEPLFRWQNDSAETPITREQCLQEWTQACAATVTPMFTGCTIEYLQPDAYYVNNREADRRIRPLALKAAVTWLQTVAHLPGNELRATIAACGDSVVEEYRVGFSTRNSNDVIYGSIWPILSKEEAVADSVNAEQADIPDEIAALLSELDVVDVRRLSGLYGIEFCDDCGAPYFPNPLGEMLHPELPEEIDLDPVNLH</sequence>
<organism evidence="1 2">
    <name type="scientific">Eoetvoesiella caeni</name>
    <dbReference type="NCBI Taxonomy" id="645616"/>
    <lineage>
        <taxon>Bacteria</taxon>
        <taxon>Pseudomonadati</taxon>
        <taxon>Pseudomonadota</taxon>
        <taxon>Betaproteobacteria</taxon>
        <taxon>Burkholderiales</taxon>
        <taxon>Alcaligenaceae</taxon>
        <taxon>Eoetvoesiella</taxon>
    </lineage>
</organism>
<gene>
    <name evidence="1" type="ORF">DFR37_109116</name>
</gene>
<dbReference type="AlphaFoldDB" id="A0A366H643"/>
<protein>
    <submittedName>
        <fullName evidence="1">Uncharacterized protein DUF2863</fullName>
    </submittedName>
</protein>
<evidence type="ECO:0000313" key="2">
    <source>
        <dbReference type="Proteomes" id="UP000253628"/>
    </source>
</evidence>
<accession>A0A366H643</accession>
<comment type="caution">
    <text evidence="1">The sequence shown here is derived from an EMBL/GenBank/DDBJ whole genome shotgun (WGS) entry which is preliminary data.</text>
</comment>
<name>A0A366H643_9BURK</name>
<reference evidence="1 2" key="1">
    <citation type="submission" date="2018-06" db="EMBL/GenBank/DDBJ databases">
        <title>Genomic Encyclopedia of Type Strains, Phase IV (KMG-IV): sequencing the most valuable type-strain genomes for metagenomic binning, comparative biology and taxonomic classification.</title>
        <authorList>
            <person name="Goeker M."/>
        </authorList>
    </citation>
    <scope>NUCLEOTIDE SEQUENCE [LARGE SCALE GENOMIC DNA]</scope>
    <source>
        <strain evidence="1 2">DSM 25520</strain>
    </source>
</reference>